<dbReference type="EMBL" id="JAFJMO010000002">
    <property type="protein sequence ID" value="KAJ8284577.1"/>
    <property type="molecule type" value="Genomic_DNA"/>
</dbReference>
<gene>
    <name evidence="1" type="ORF">COCON_G00034270</name>
</gene>
<organism evidence="1 2">
    <name type="scientific">Conger conger</name>
    <name type="common">Conger eel</name>
    <name type="synonym">Muraena conger</name>
    <dbReference type="NCBI Taxonomy" id="82655"/>
    <lineage>
        <taxon>Eukaryota</taxon>
        <taxon>Metazoa</taxon>
        <taxon>Chordata</taxon>
        <taxon>Craniata</taxon>
        <taxon>Vertebrata</taxon>
        <taxon>Euteleostomi</taxon>
        <taxon>Actinopterygii</taxon>
        <taxon>Neopterygii</taxon>
        <taxon>Teleostei</taxon>
        <taxon>Anguilliformes</taxon>
        <taxon>Congridae</taxon>
        <taxon>Conger</taxon>
    </lineage>
</organism>
<accession>A0A9Q1I5P3</accession>
<comment type="caution">
    <text evidence="1">The sequence shown here is derived from an EMBL/GenBank/DDBJ whole genome shotgun (WGS) entry which is preliminary data.</text>
</comment>
<proteinExistence type="predicted"/>
<dbReference type="Proteomes" id="UP001152803">
    <property type="component" value="Unassembled WGS sequence"/>
</dbReference>
<sequence>MSAHLPYRLPRRCPDQTHRLAPGEQQDLTIAAGPPPACRHSSLTEPFNIVPNELSRVRTALWEKKRLKDCDGKSFHRRVTQTEHWSASATVLFYSVNVQVCFHPGTFRVELYSFYTNRYCVLHGDSATCFSTAPSCQCLGSILLLNHTGHHLLWGGTRLIEEYTNPQLSFSFHSIHSTSCLSLTSSIVNCWV</sequence>
<reference evidence="1" key="1">
    <citation type="journal article" date="2023" name="Science">
        <title>Genome structures resolve the early diversification of teleost fishes.</title>
        <authorList>
            <person name="Parey E."/>
            <person name="Louis A."/>
            <person name="Montfort J."/>
            <person name="Bouchez O."/>
            <person name="Roques C."/>
            <person name="Iampietro C."/>
            <person name="Lluch J."/>
            <person name="Castinel A."/>
            <person name="Donnadieu C."/>
            <person name="Desvignes T."/>
            <person name="Floi Bucao C."/>
            <person name="Jouanno E."/>
            <person name="Wen M."/>
            <person name="Mejri S."/>
            <person name="Dirks R."/>
            <person name="Jansen H."/>
            <person name="Henkel C."/>
            <person name="Chen W.J."/>
            <person name="Zahm M."/>
            <person name="Cabau C."/>
            <person name="Klopp C."/>
            <person name="Thompson A.W."/>
            <person name="Robinson-Rechavi M."/>
            <person name="Braasch I."/>
            <person name="Lecointre G."/>
            <person name="Bobe J."/>
            <person name="Postlethwait J.H."/>
            <person name="Berthelot C."/>
            <person name="Roest Crollius H."/>
            <person name="Guiguen Y."/>
        </authorList>
    </citation>
    <scope>NUCLEOTIDE SEQUENCE</scope>
    <source>
        <strain evidence="1">Concon-B</strain>
    </source>
</reference>
<evidence type="ECO:0000313" key="1">
    <source>
        <dbReference type="EMBL" id="KAJ8284577.1"/>
    </source>
</evidence>
<keyword evidence="2" id="KW-1185">Reference proteome</keyword>
<evidence type="ECO:0000313" key="2">
    <source>
        <dbReference type="Proteomes" id="UP001152803"/>
    </source>
</evidence>
<name>A0A9Q1I5P3_CONCO</name>
<protein>
    <submittedName>
        <fullName evidence="1">Uncharacterized protein</fullName>
    </submittedName>
</protein>
<dbReference type="AlphaFoldDB" id="A0A9Q1I5P3"/>